<evidence type="ECO:0000256" key="5">
    <source>
        <dbReference type="ARBA" id="ARBA00023015"/>
    </source>
</evidence>
<keyword evidence="6" id="KW-0804">Transcription</keyword>
<dbReference type="Pfam" id="PF00649">
    <property type="entry name" value="Copper-fist"/>
    <property type="match status" value="1"/>
</dbReference>
<evidence type="ECO:0000256" key="7">
    <source>
        <dbReference type="ARBA" id="ARBA00023242"/>
    </source>
</evidence>
<keyword evidence="3" id="KW-0862">Zinc</keyword>
<dbReference type="GO" id="GO:0006879">
    <property type="term" value="P:intracellular iron ion homeostasis"/>
    <property type="evidence" value="ECO:0007669"/>
    <property type="project" value="TreeGrafter"/>
</dbReference>
<keyword evidence="5" id="KW-0805">Transcription regulation</keyword>
<name>A0A139AEM7_GONPJ</name>
<keyword evidence="10" id="KW-1185">Reference proteome</keyword>
<keyword evidence="2" id="KW-0479">Metal-binding</keyword>
<comment type="subcellular location">
    <subcellularLocation>
        <location evidence="1">Nucleus</location>
    </subcellularLocation>
</comment>
<evidence type="ECO:0000256" key="4">
    <source>
        <dbReference type="ARBA" id="ARBA00023008"/>
    </source>
</evidence>
<dbReference type="PANTHER" id="PTHR28088:SF5">
    <property type="entry name" value="TRANSCRIPTIONAL ACTIVATOR HAA1-RELATED"/>
    <property type="match status" value="1"/>
</dbReference>
<dbReference type="GO" id="GO:0045944">
    <property type="term" value="P:positive regulation of transcription by RNA polymerase II"/>
    <property type="evidence" value="ECO:0007669"/>
    <property type="project" value="TreeGrafter"/>
</dbReference>
<dbReference type="PANTHER" id="PTHR28088">
    <property type="entry name" value="TRANSCRIPTIONAL ACTIVATOR HAA1-RELATED"/>
    <property type="match status" value="1"/>
</dbReference>
<keyword evidence="4" id="KW-0186">Copper</keyword>
<dbReference type="PRINTS" id="PR00617">
    <property type="entry name" value="COPPERFIST"/>
</dbReference>
<dbReference type="EMBL" id="KQ965763">
    <property type="protein sequence ID" value="KXS15251.1"/>
    <property type="molecule type" value="Genomic_DNA"/>
</dbReference>
<dbReference type="OrthoDB" id="5600085at2759"/>
<evidence type="ECO:0000256" key="6">
    <source>
        <dbReference type="ARBA" id="ARBA00023163"/>
    </source>
</evidence>
<dbReference type="GO" id="GO:0006878">
    <property type="term" value="P:intracellular copper ion homeostasis"/>
    <property type="evidence" value="ECO:0007669"/>
    <property type="project" value="TreeGrafter"/>
</dbReference>
<feature type="domain" description="Copper-fist" evidence="8">
    <location>
        <begin position="1"/>
        <end position="29"/>
    </location>
</feature>
<sequence>ERCISGHRSSTCEHLTASLVEIKGKGRPSTQCGHCKTRRSAAVGAHSKCVC</sequence>
<dbReference type="InterPro" id="IPR051763">
    <property type="entry name" value="Copper_Homeo_Regul"/>
</dbReference>
<dbReference type="PROSITE" id="PS50073">
    <property type="entry name" value="COPPER_FIST_2"/>
    <property type="match status" value="1"/>
</dbReference>
<evidence type="ECO:0000313" key="10">
    <source>
        <dbReference type="Proteomes" id="UP000070544"/>
    </source>
</evidence>
<evidence type="ECO:0000256" key="2">
    <source>
        <dbReference type="ARBA" id="ARBA00022723"/>
    </source>
</evidence>
<dbReference type="Proteomes" id="UP000070544">
    <property type="component" value="Unassembled WGS sequence"/>
</dbReference>
<dbReference type="AlphaFoldDB" id="A0A139AEM7"/>
<evidence type="ECO:0000256" key="1">
    <source>
        <dbReference type="ARBA" id="ARBA00004123"/>
    </source>
</evidence>
<dbReference type="GO" id="GO:0000978">
    <property type="term" value="F:RNA polymerase II cis-regulatory region sequence-specific DNA binding"/>
    <property type="evidence" value="ECO:0007669"/>
    <property type="project" value="TreeGrafter"/>
</dbReference>
<dbReference type="GO" id="GO:0005634">
    <property type="term" value="C:nucleus"/>
    <property type="evidence" value="ECO:0007669"/>
    <property type="project" value="UniProtKB-SubCell"/>
</dbReference>
<dbReference type="SMART" id="SM01090">
    <property type="entry name" value="Copper-fist"/>
    <property type="match status" value="1"/>
</dbReference>
<dbReference type="GO" id="GO:0005507">
    <property type="term" value="F:copper ion binding"/>
    <property type="evidence" value="ECO:0007669"/>
    <property type="project" value="InterPro"/>
</dbReference>
<keyword evidence="7" id="KW-0539">Nucleus</keyword>
<feature type="non-terminal residue" evidence="9">
    <location>
        <position position="51"/>
    </location>
</feature>
<feature type="non-terminal residue" evidence="9">
    <location>
        <position position="1"/>
    </location>
</feature>
<evidence type="ECO:0000256" key="3">
    <source>
        <dbReference type="ARBA" id="ARBA00022833"/>
    </source>
</evidence>
<dbReference type="InterPro" id="IPR036395">
    <property type="entry name" value="Cu_fist_DNA-bd_dom_sf"/>
</dbReference>
<dbReference type="SMART" id="SM00412">
    <property type="entry name" value="Cu_FIST"/>
    <property type="match status" value="1"/>
</dbReference>
<dbReference type="Gene3D" id="3.90.430.10">
    <property type="entry name" value="Copper fist DNA-binding domain"/>
    <property type="match status" value="1"/>
</dbReference>
<proteinExistence type="predicted"/>
<dbReference type="InterPro" id="IPR001083">
    <property type="entry name" value="Cu_fist_DNA-bd_dom"/>
</dbReference>
<organism evidence="9 10">
    <name type="scientific">Gonapodya prolifera (strain JEL478)</name>
    <name type="common">Monoblepharis prolifera</name>
    <dbReference type="NCBI Taxonomy" id="1344416"/>
    <lineage>
        <taxon>Eukaryota</taxon>
        <taxon>Fungi</taxon>
        <taxon>Fungi incertae sedis</taxon>
        <taxon>Chytridiomycota</taxon>
        <taxon>Chytridiomycota incertae sedis</taxon>
        <taxon>Monoblepharidomycetes</taxon>
        <taxon>Monoblepharidales</taxon>
        <taxon>Gonapodyaceae</taxon>
        <taxon>Gonapodya</taxon>
    </lineage>
</organism>
<protein>
    <recommendedName>
        <fullName evidence="8">Copper-fist domain-containing protein</fullName>
    </recommendedName>
</protein>
<gene>
    <name evidence="9" type="ORF">M427DRAFT_76846</name>
</gene>
<dbReference type="GO" id="GO:0000981">
    <property type="term" value="F:DNA-binding transcription factor activity, RNA polymerase II-specific"/>
    <property type="evidence" value="ECO:0007669"/>
    <property type="project" value="TreeGrafter"/>
</dbReference>
<evidence type="ECO:0000259" key="8">
    <source>
        <dbReference type="PROSITE" id="PS50073"/>
    </source>
</evidence>
<evidence type="ECO:0000313" key="9">
    <source>
        <dbReference type="EMBL" id="KXS15251.1"/>
    </source>
</evidence>
<accession>A0A139AEM7</accession>
<reference evidence="9 10" key="1">
    <citation type="journal article" date="2015" name="Genome Biol. Evol.">
        <title>Phylogenomic analyses indicate that early fungi evolved digesting cell walls of algal ancestors of land plants.</title>
        <authorList>
            <person name="Chang Y."/>
            <person name="Wang S."/>
            <person name="Sekimoto S."/>
            <person name="Aerts A.L."/>
            <person name="Choi C."/>
            <person name="Clum A."/>
            <person name="LaButti K.M."/>
            <person name="Lindquist E.A."/>
            <person name="Yee Ngan C."/>
            <person name="Ohm R.A."/>
            <person name="Salamov A.A."/>
            <person name="Grigoriev I.V."/>
            <person name="Spatafora J.W."/>
            <person name="Berbee M.L."/>
        </authorList>
    </citation>
    <scope>NUCLEOTIDE SEQUENCE [LARGE SCALE GENOMIC DNA]</scope>
    <source>
        <strain evidence="9 10">JEL478</strain>
    </source>
</reference>
<dbReference type="SUPFAM" id="SSF57879">
    <property type="entry name" value="Zinc domain conserved in yeast copper-regulated transcription factors"/>
    <property type="match status" value="1"/>
</dbReference>